<dbReference type="EMBL" id="KB300094">
    <property type="protein sequence ID" value="ELU07200.1"/>
    <property type="molecule type" value="Genomic_DNA"/>
</dbReference>
<dbReference type="Proteomes" id="UP000014760">
    <property type="component" value="Unassembled WGS sequence"/>
</dbReference>
<dbReference type="AlphaFoldDB" id="R7ULV6"/>
<evidence type="ECO:0000313" key="3">
    <source>
        <dbReference type="EnsemblMetazoa" id="CapteP190122"/>
    </source>
</evidence>
<gene>
    <name evidence="2" type="ORF">CAPTEDRAFT_190122</name>
</gene>
<evidence type="ECO:0000313" key="2">
    <source>
        <dbReference type="EMBL" id="ELU07200.1"/>
    </source>
</evidence>
<reference evidence="2 4" key="2">
    <citation type="journal article" date="2013" name="Nature">
        <title>Insights into bilaterian evolution from three spiralian genomes.</title>
        <authorList>
            <person name="Simakov O."/>
            <person name="Marletaz F."/>
            <person name="Cho S.J."/>
            <person name="Edsinger-Gonzales E."/>
            <person name="Havlak P."/>
            <person name="Hellsten U."/>
            <person name="Kuo D.H."/>
            <person name="Larsson T."/>
            <person name="Lv J."/>
            <person name="Arendt D."/>
            <person name="Savage R."/>
            <person name="Osoegawa K."/>
            <person name="de Jong P."/>
            <person name="Grimwood J."/>
            <person name="Chapman J.A."/>
            <person name="Shapiro H."/>
            <person name="Aerts A."/>
            <person name="Otillar R.P."/>
            <person name="Terry A.Y."/>
            <person name="Boore J.L."/>
            <person name="Grigoriev I.V."/>
            <person name="Lindberg D.R."/>
            <person name="Seaver E.C."/>
            <person name="Weisblat D.A."/>
            <person name="Putnam N.H."/>
            <person name="Rokhsar D.S."/>
        </authorList>
    </citation>
    <scope>NUCLEOTIDE SEQUENCE</scope>
    <source>
        <strain evidence="2 4">I ESC-2004</strain>
    </source>
</reference>
<name>R7ULV6_CAPTE</name>
<sequence>MEETATVITLDGCWPSEASTTECLYEHKKFSHSVNSACATRLYNNANRFGDKMSKKQRETEAPCDCSGHQSSLWCRQAPCDCSQRLRGNPEKEEREMDKSKKVVHQEKKRNRRRKLGGLVKLSKMAEMLNERKPLRMENCHNCYF</sequence>
<keyword evidence="4" id="KW-1185">Reference proteome</keyword>
<proteinExistence type="predicted"/>
<feature type="region of interest" description="Disordered" evidence="1">
    <location>
        <begin position="89"/>
        <end position="115"/>
    </location>
</feature>
<evidence type="ECO:0000256" key="1">
    <source>
        <dbReference type="SAM" id="MobiDB-lite"/>
    </source>
</evidence>
<accession>R7ULV6</accession>
<dbReference type="EnsemblMetazoa" id="CapteT190122">
    <property type="protein sequence ID" value="CapteP190122"/>
    <property type="gene ID" value="CapteG190122"/>
</dbReference>
<organism evidence="2">
    <name type="scientific">Capitella teleta</name>
    <name type="common">Polychaete worm</name>
    <dbReference type="NCBI Taxonomy" id="283909"/>
    <lineage>
        <taxon>Eukaryota</taxon>
        <taxon>Metazoa</taxon>
        <taxon>Spiralia</taxon>
        <taxon>Lophotrochozoa</taxon>
        <taxon>Annelida</taxon>
        <taxon>Polychaeta</taxon>
        <taxon>Sedentaria</taxon>
        <taxon>Scolecida</taxon>
        <taxon>Capitellidae</taxon>
        <taxon>Capitella</taxon>
    </lineage>
</organism>
<dbReference type="EMBL" id="AMQN01001132">
    <property type="status" value="NOT_ANNOTATED_CDS"/>
    <property type="molecule type" value="Genomic_DNA"/>
</dbReference>
<reference evidence="3" key="3">
    <citation type="submission" date="2015-06" db="UniProtKB">
        <authorList>
            <consortium name="EnsemblMetazoa"/>
        </authorList>
    </citation>
    <scope>IDENTIFICATION</scope>
</reference>
<feature type="compositionally biased region" description="Basic and acidic residues" evidence="1">
    <location>
        <begin position="89"/>
        <end position="106"/>
    </location>
</feature>
<evidence type="ECO:0000313" key="4">
    <source>
        <dbReference type="Proteomes" id="UP000014760"/>
    </source>
</evidence>
<reference evidence="4" key="1">
    <citation type="submission" date="2012-12" db="EMBL/GenBank/DDBJ databases">
        <authorList>
            <person name="Hellsten U."/>
            <person name="Grimwood J."/>
            <person name="Chapman J.A."/>
            <person name="Shapiro H."/>
            <person name="Aerts A."/>
            <person name="Otillar R.P."/>
            <person name="Terry A.Y."/>
            <person name="Boore J.L."/>
            <person name="Simakov O."/>
            <person name="Marletaz F."/>
            <person name="Cho S.-J."/>
            <person name="Edsinger-Gonzales E."/>
            <person name="Havlak P."/>
            <person name="Kuo D.-H."/>
            <person name="Larsson T."/>
            <person name="Lv J."/>
            <person name="Arendt D."/>
            <person name="Savage R."/>
            <person name="Osoegawa K."/>
            <person name="de Jong P."/>
            <person name="Lindberg D.R."/>
            <person name="Seaver E.C."/>
            <person name="Weisblat D.A."/>
            <person name="Putnam N.H."/>
            <person name="Grigoriev I.V."/>
            <person name="Rokhsar D.S."/>
        </authorList>
    </citation>
    <scope>NUCLEOTIDE SEQUENCE</scope>
    <source>
        <strain evidence="4">I ESC-2004</strain>
    </source>
</reference>
<protein>
    <submittedName>
        <fullName evidence="2 3">Uncharacterized protein</fullName>
    </submittedName>
</protein>
<dbReference type="HOGENOM" id="CLU_1788669_0_0_1"/>